<gene>
    <name evidence="1" type="ORF">SDC9_126257</name>
</gene>
<sequence>MNLCVTEGTGEIGVHLHDGKRPLVDQVPLINRADGQGHIAVLIHGGYSGQHHGTAVLISDAVKGFTQNGGRALGHVAHQFFGLCVAQTGIEKPAVMRHNSPHFRVLERLIIL</sequence>
<proteinExistence type="predicted"/>
<organism evidence="1">
    <name type="scientific">bioreactor metagenome</name>
    <dbReference type="NCBI Taxonomy" id="1076179"/>
    <lineage>
        <taxon>unclassified sequences</taxon>
        <taxon>metagenomes</taxon>
        <taxon>ecological metagenomes</taxon>
    </lineage>
</organism>
<dbReference type="EMBL" id="VSSQ01029195">
    <property type="protein sequence ID" value="MPM79224.1"/>
    <property type="molecule type" value="Genomic_DNA"/>
</dbReference>
<evidence type="ECO:0000313" key="1">
    <source>
        <dbReference type="EMBL" id="MPM79224.1"/>
    </source>
</evidence>
<protein>
    <submittedName>
        <fullName evidence="1">Uncharacterized protein</fullName>
    </submittedName>
</protein>
<name>A0A645CQR3_9ZZZZ</name>
<comment type="caution">
    <text evidence="1">The sequence shown here is derived from an EMBL/GenBank/DDBJ whole genome shotgun (WGS) entry which is preliminary data.</text>
</comment>
<dbReference type="AlphaFoldDB" id="A0A645CQR3"/>
<reference evidence="1" key="1">
    <citation type="submission" date="2019-08" db="EMBL/GenBank/DDBJ databases">
        <authorList>
            <person name="Kucharzyk K."/>
            <person name="Murdoch R.W."/>
            <person name="Higgins S."/>
            <person name="Loffler F."/>
        </authorList>
    </citation>
    <scope>NUCLEOTIDE SEQUENCE</scope>
</reference>
<accession>A0A645CQR3</accession>